<dbReference type="OMA" id="DDHRANG"/>
<dbReference type="OrthoDB" id="5978656at2759"/>
<accession>A0A8B7ZV82</accession>
<evidence type="ECO:0000259" key="2">
    <source>
        <dbReference type="Pfam" id="PF00266"/>
    </source>
</evidence>
<protein>
    <submittedName>
        <fullName evidence="4">Probable L-cysteine desulfhydrase, chloroplastic isoform X1</fullName>
    </submittedName>
</protein>
<keyword evidence="1" id="KW-0663">Pyridoxal phosphate</keyword>
<reference evidence="4" key="1">
    <citation type="submission" date="2025-08" db="UniProtKB">
        <authorList>
            <consortium name="RefSeq"/>
        </authorList>
    </citation>
    <scope>IDENTIFICATION</scope>
</reference>
<dbReference type="InterPro" id="IPR015424">
    <property type="entry name" value="PyrdxlP-dep_Trfase"/>
</dbReference>
<dbReference type="InterPro" id="IPR000192">
    <property type="entry name" value="Aminotrans_V_dom"/>
</dbReference>
<evidence type="ECO:0000256" key="1">
    <source>
        <dbReference type="ARBA" id="ARBA00022898"/>
    </source>
</evidence>
<dbReference type="SUPFAM" id="SSF53383">
    <property type="entry name" value="PLP-dependent transferases"/>
    <property type="match status" value="1"/>
</dbReference>
<dbReference type="Proteomes" id="UP000694845">
    <property type="component" value="Unplaced"/>
</dbReference>
<dbReference type="Gene3D" id="3.90.1150.10">
    <property type="entry name" value="Aspartate Aminotransferase, domain 1"/>
    <property type="match status" value="1"/>
</dbReference>
<evidence type="ECO:0000313" key="3">
    <source>
        <dbReference type="Proteomes" id="UP000694845"/>
    </source>
</evidence>
<dbReference type="RefSeq" id="XP_022108997.1">
    <property type="nucleotide sequence ID" value="XM_022253305.1"/>
</dbReference>
<sequence length="436" mass="48728">MSAAKRDFGSFHSSNVEELISVSEVDYVPPELPADLPNFTNYRADPTSLPSFGLEMKKRHFLLEEECTFLNHGAFGAVLKEALTASQKWQIHIERQPLRFFDRESLPQLVHVVRRLAKFVGCNPTKLVLVPNVTTAINCVVKSLNFKQGDVIYCLNVTYGAVKKLLSHVAETTGAVIQTERITFPLVSKEQIVETVKKSLKAGTRLAVFDHVPSNTAYIQPIKELIDICHGRGVPVLIDGAHTLGALPLALDALGADFYTSNAHKWFCNPKGCGFLHVGREWRDAVRPLVVSHGWGSGFSSEFMWSGLRDYSPFLALHTVLDFWEAVGVDKIRQYNHQLLCSAAQLLMEEWNTGLLAPLEMCGSMALVQLPPHIAESKTKNYNAAELIQNKLYHEFNIEVPIKAVDGKLYVRISTHIYNELAEYQQLATAIKSIQT</sequence>
<name>A0A8B7ZV82_ACAPL</name>
<dbReference type="KEGG" id="aplc:110989149"/>
<dbReference type="InterPro" id="IPR015421">
    <property type="entry name" value="PyrdxlP-dep_Trfase_major"/>
</dbReference>
<dbReference type="GeneID" id="110989149"/>
<dbReference type="PANTHER" id="PTHR43092">
    <property type="entry name" value="L-CYSTEINE DESULFHYDRASE"/>
    <property type="match status" value="1"/>
</dbReference>
<dbReference type="Gene3D" id="3.40.640.10">
    <property type="entry name" value="Type I PLP-dependent aspartate aminotransferase-like (Major domain)"/>
    <property type="match status" value="1"/>
</dbReference>
<dbReference type="InterPro" id="IPR015422">
    <property type="entry name" value="PyrdxlP-dep_Trfase_small"/>
</dbReference>
<dbReference type="PANTHER" id="PTHR43092:SF2">
    <property type="entry name" value="HERCYNYLCYSTEINE SULFOXIDE LYASE"/>
    <property type="match status" value="1"/>
</dbReference>
<keyword evidence="3" id="KW-1185">Reference proteome</keyword>
<organism evidence="3 4">
    <name type="scientific">Acanthaster planci</name>
    <name type="common">Crown-of-thorns starfish</name>
    <dbReference type="NCBI Taxonomy" id="133434"/>
    <lineage>
        <taxon>Eukaryota</taxon>
        <taxon>Metazoa</taxon>
        <taxon>Echinodermata</taxon>
        <taxon>Eleutherozoa</taxon>
        <taxon>Asterozoa</taxon>
        <taxon>Asteroidea</taxon>
        <taxon>Valvatacea</taxon>
        <taxon>Valvatida</taxon>
        <taxon>Acanthasteridae</taxon>
        <taxon>Acanthaster</taxon>
    </lineage>
</organism>
<evidence type="ECO:0000313" key="4">
    <source>
        <dbReference type="RefSeq" id="XP_022108997.1"/>
    </source>
</evidence>
<gene>
    <name evidence="4" type="primary">LOC110989149</name>
</gene>
<proteinExistence type="predicted"/>
<feature type="domain" description="Aminotransferase class V" evidence="2">
    <location>
        <begin position="115"/>
        <end position="355"/>
    </location>
</feature>
<dbReference type="AlphaFoldDB" id="A0A8B7ZV82"/>
<dbReference type="Pfam" id="PF00266">
    <property type="entry name" value="Aminotran_5"/>
    <property type="match status" value="1"/>
</dbReference>